<comment type="caution">
    <text evidence="2">The sequence shown here is derived from an EMBL/GenBank/DDBJ whole genome shotgun (WGS) entry which is preliminary data.</text>
</comment>
<reference evidence="2 3" key="1">
    <citation type="submission" date="2019-05" db="EMBL/GenBank/DDBJ databases">
        <title>Mikania micrantha, genome provides insights into the molecular mechanism of rapid growth.</title>
        <authorList>
            <person name="Liu B."/>
        </authorList>
    </citation>
    <scope>NUCLEOTIDE SEQUENCE [LARGE SCALE GENOMIC DNA]</scope>
    <source>
        <strain evidence="2">NLD-2019</strain>
        <tissue evidence="2">Leaf</tissue>
    </source>
</reference>
<feature type="region of interest" description="Disordered" evidence="1">
    <location>
        <begin position="89"/>
        <end position="117"/>
    </location>
</feature>
<evidence type="ECO:0000256" key="1">
    <source>
        <dbReference type="SAM" id="MobiDB-lite"/>
    </source>
</evidence>
<accession>A0A5N6NC78</accession>
<protein>
    <submittedName>
        <fullName evidence="2">Uncharacterized protein</fullName>
    </submittedName>
</protein>
<organism evidence="2 3">
    <name type="scientific">Mikania micrantha</name>
    <name type="common">bitter vine</name>
    <dbReference type="NCBI Taxonomy" id="192012"/>
    <lineage>
        <taxon>Eukaryota</taxon>
        <taxon>Viridiplantae</taxon>
        <taxon>Streptophyta</taxon>
        <taxon>Embryophyta</taxon>
        <taxon>Tracheophyta</taxon>
        <taxon>Spermatophyta</taxon>
        <taxon>Magnoliopsida</taxon>
        <taxon>eudicotyledons</taxon>
        <taxon>Gunneridae</taxon>
        <taxon>Pentapetalae</taxon>
        <taxon>asterids</taxon>
        <taxon>campanulids</taxon>
        <taxon>Asterales</taxon>
        <taxon>Asteraceae</taxon>
        <taxon>Asteroideae</taxon>
        <taxon>Heliantheae alliance</taxon>
        <taxon>Eupatorieae</taxon>
        <taxon>Mikania</taxon>
    </lineage>
</organism>
<gene>
    <name evidence="2" type="ORF">E3N88_22680</name>
</gene>
<dbReference type="EMBL" id="SZYD01000012">
    <property type="protein sequence ID" value="KAD4585079.1"/>
    <property type="molecule type" value="Genomic_DNA"/>
</dbReference>
<dbReference type="AlphaFoldDB" id="A0A5N6NC78"/>
<proteinExistence type="predicted"/>
<name>A0A5N6NC78_9ASTR</name>
<keyword evidence="3" id="KW-1185">Reference proteome</keyword>
<evidence type="ECO:0000313" key="3">
    <source>
        <dbReference type="Proteomes" id="UP000326396"/>
    </source>
</evidence>
<dbReference type="Proteomes" id="UP000326396">
    <property type="component" value="Linkage Group LG2"/>
</dbReference>
<sequence length="117" mass="13349">MFIQLNESSRPQASSWIRRSLLGEVIFTTKQSPIHAGRGRKPHPIQENCIAWDVEVFGTIATEYGSIIAAAKNFDEETDISEIVEQCHSNSNCEDEPEDGELWQNQKEDERVIDRDD</sequence>
<evidence type="ECO:0000313" key="2">
    <source>
        <dbReference type="EMBL" id="KAD4585079.1"/>
    </source>
</evidence>
<feature type="compositionally biased region" description="Basic and acidic residues" evidence="1">
    <location>
        <begin position="106"/>
        <end position="117"/>
    </location>
</feature>